<keyword evidence="3 6" id="KW-0378">Hydrolase</keyword>
<dbReference type="InterPro" id="IPR009003">
    <property type="entry name" value="Peptidase_S1_PA"/>
</dbReference>
<evidence type="ECO:0000313" key="9">
    <source>
        <dbReference type="EMBL" id="KPJ17496.1"/>
    </source>
</evidence>
<dbReference type="Gene3D" id="2.40.10.10">
    <property type="entry name" value="Trypsin-like serine proteases"/>
    <property type="match status" value="2"/>
</dbReference>
<keyword evidence="4 6" id="KW-0720">Serine protease</keyword>
<dbReference type="EMBL" id="KQ460140">
    <property type="protein sequence ID" value="KPJ17496.1"/>
    <property type="molecule type" value="Genomic_DNA"/>
</dbReference>
<feature type="chain" id="PRO_5005879800" evidence="7">
    <location>
        <begin position="18"/>
        <end position="280"/>
    </location>
</feature>
<organism evidence="9 10">
    <name type="scientific">Papilio machaon</name>
    <name type="common">Old World swallowtail butterfly</name>
    <dbReference type="NCBI Taxonomy" id="76193"/>
    <lineage>
        <taxon>Eukaryota</taxon>
        <taxon>Metazoa</taxon>
        <taxon>Ecdysozoa</taxon>
        <taxon>Arthropoda</taxon>
        <taxon>Hexapoda</taxon>
        <taxon>Insecta</taxon>
        <taxon>Pterygota</taxon>
        <taxon>Neoptera</taxon>
        <taxon>Endopterygota</taxon>
        <taxon>Lepidoptera</taxon>
        <taxon>Glossata</taxon>
        <taxon>Ditrysia</taxon>
        <taxon>Papilionoidea</taxon>
        <taxon>Papilionidae</taxon>
        <taxon>Papilioninae</taxon>
        <taxon>Papilio</taxon>
    </lineage>
</organism>
<evidence type="ECO:0000256" key="5">
    <source>
        <dbReference type="ARBA" id="ARBA00023157"/>
    </source>
</evidence>
<dbReference type="Proteomes" id="UP000053240">
    <property type="component" value="Unassembled WGS sequence"/>
</dbReference>
<keyword evidence="10" id="KW-1185">Reference proteome</keyword>
<accession>A0A0N1PIX2</accession>
<feature type="signal peptide" evidence="7">
    <location>
        <begin position="1"/>
        <end position="17"/>
    </location>
</feature>
<protein>
    <submittedName>
        <fullName evidence="9">Collagenase</fullName>
    </submittedName>
</protein>
<reference evidence="9 10" key="1">
    <citation type="journal article" date="2015" name="Nat. Commun.">
        <title>Outbred genome sequencing and CRISPR/Cas9 gene editing in butterflies.</title>
        <authorList>
            <person name="Li X."/>
            <person name="Fan D."/>
            <person name="Zhang W."/>
            <person name="Liu G."/>
            <person name="Zhang L."/>
            <person name="Zhao L."/>
            <person name="Fang X."/>
            <person name="Chen L."/>
            <person name="Dong Y."/>
            <person name="Chen Y."/>
            <person name="Ding Y."/>
            <person name="Zhao R."/>
            <person name="Feng M."/>
            <person name="Zhu Y."/>
            <person name="Feng Y."/>
            <person name="Jiang X."/>
            <person name="Zhu D."/>
            <person name="Xiang H."/>
            <person name="Feng X."/>
            <person name="Li S."/>
            <person name="Wang J."/>
            <person name="Zhang G."/>
            <person name="Kronforst M.R."/>
            <person name="Wang W."/>
        </authorList>
    </citation>
    <scope>NUCLEOTIDE SEQUENCE [LARGE SCALE GENOMIC DNA]</scope>
    <source>
        <strain evidence="9">Ya'a_city_454_Pm</strain>
        <tissue evidence="9">Whole body</tissue>
    </source>
</reference>
<evidence type="ECO:0000259" key="8">
    <source>
        <dbReference type="PROSITE" id="PS50240"/>
    </source>
</evidence>
<dbReference type="AlphaFoldDB" id="A0A0N1PIX2"/>
<evidence type="ECO:0000256" key="3">
    <source>
        <dbReference type="ARBA" id="ARBA00022801"/>
    </source>
</evidence>
<dbReference type="InterPro" id="IPR001314">
    <property type="entry name" value="Peptidase_S1A"/>
</dbReference>
<keyword evidence="5" id="KW-1015">Disulfide bond</keyword>
<dbReference type="STRING" id="76193.A0A0N1PIX2"/>
<dbReference type="KEGG" id="pmac:106708170"/>
<dbReference type="GO" id="GO:0006508">
    <property type="term" value="P:proteolysis"/>
    <property type="evidence" value="ECO:0007669"/>
    <property type="project" value="UniProtKB-KW"/>
</dbReference>
<gene>
    <name evidence="9" type="ORF">RR48_01984</name>
</gene>
<evidence type="ECO:0000313" key="10">
    <source>
        <dbReference type="Proteomes" id="UP000053240"/>
    </source>
</evidence>
<dbReference type="InterPro" id="IPR018114">
    <property type="entry name" value="TRYPSIN_HIS"/>
</dbReference>
<feature type="domain" description="Peptidase S1" evidence="8">
    <location>
        <begin position="51"/>
        <end position="280"/>
    </location>
</feature>
<dbReference type="PROSITE" id="PS50240">
    <property type="entry name" value="TRYPSIN_DOM"/>
    <property type="match status" value="1"/>
</dbReference>
<comment type="similarity">
    <text evidence="1">Belongs to the peptidase S1 family.</text>
</comment>
<dbReference type="PROSITE" id="PS00135">
    <property type="entry name" value="TRYPSIN_SER"/>
    <property type="match status" value="1"/>
</dbReference>
<dbReference type="PRINTS" id="PR00722">
    <property type="entry name" value="CHYMOTRYPSIN"/>
</dbReference>
<dbReference type="InterPro" id="IPR033116">
    <property type="entry name" value="TRYPSIN_SER"/>
</dbReference>
<proteinExistence type="inferred from homology"/>
<dbReference type="InParanoid" id="A0A0N1PIX2"/>
<evidence type="ECO:0000256" key="4">
    <source>
        <dbReference type="ARBA" id="ARBA00022825"/>
    </source>
</evidence>
<evidence type="ECO:0000256" key="6">
    <source>
        <dbReference type="RuleBase" id="RU363034"/>
    </source>
</evidence>
<dbReference type="InterPro" id="IPR001254">
    <property type="entry name" value="Trypsin_dom"/>
</dbReference>
<sequence length="280" mass="29659">MKLLVLAVACLVALVAAEEPIVLHYHENIGIKRAEQIRLAELAADFDGSRITGGSTASLGEYPYMGGLVIAMTTGQTSVCGSSLLTNTKLVTAAHCWWDGRNQARQFTVVLGSVRLFSGGTRINTNRVQMHDNWNPNNANNDVAVITINWVNYSNNIRNIGMASGSNSFAGTWAWIAGFGVTGDGHNIGNNQALSHARVQVITNDVCRNTYGSSIVVASTICISGANRVSTCGGDSGGPLVANNQLIGITSFGSPRGCQQNLPAGFARVTSFNSWISARL</sequence>
<dbReference type="SMART" id="SM00020">
    <property type="entry name" value="Tryp_SPc"/>
    <property type="match status" value="1"/>
</dbReference>
<dbReference type="Pfam" id="PF00089">
    <property type="entry name" value="Trypsin"/>
    <property type="match status" value="1"/>
</dbReference>
<dbReference type="CDD" id="cd00190">
    <property type="entry name" value="Tryp_SPc"/>
    <property type="match status" value="1"/>
</dbReference>
<keyword evidence="2 6" id="KW-0645">Protease</keyword>
<dbReference type="FunCoup" id="A0A0N1PIX2">
    <property type="interactions" value="53"/>
</dbReference>
<dbReference type="PROSITE" id="PS00134">
    <property type="entry name" value="TRYPSIN_HIS"/>
    <property type="match status" value="1"/>
</dbReference>
<evidence type="ECO:0000256" key="1">
    <source>
        <dbReference type="ARBA" id="ARBA00007664"/>
    </source>
</evidence>
<keyword evidence="7" id="KW-0732">Signal</keyword>
<dbReference type="PANTHER" id="PTHR24276">
    <property type="entry name" value="POLYSERASE-RELATED"/>
    <property type="match status" value="1"/>
</dbReference>
<evidence type="ECO:0000256" key="2">
    <source>
        <dbReference type="ARBA" id="ARBA00022670"/>
    </source>
</evidence>
<dbReference type="SUPFAM" id="SSF50494">
    <property type="entry name" value="Trypsin-like serine proteases"/>
    <property type="match status" value="1"/>
</dbReference>
<dbReference type="GO" id="GO:0004252">
    <property type="term" value="F:serine-type endopeptidase activity"/>
    <property type="evidence" value="ECO:0007669"/>
    <property type="project" value="InterPro"/>
</dbReference>
<dbReference type="OrthoDB" id="5565075at2759"/>
<dbReference type="PANTHER" id="PTHR24276:SF98">
    <property type="entry name" value="FI18310P1-RELATED"/>
    <property type="match status" value="1"/>
</dbReference>
<evidence type="ECO:0000256" key="7">
    <source>
        <dbReference type="SAM" id="SignalP"/>
    </source>
</evidence>
<dbReference type="InterPro" id="IPR050430">
    <property type="entry name" value="Peptidase_S1"/>
</dbReference>
<dbReference type="InterPro" id="IPR043504">
    <property type="entry name" value="Peptidase_S1_PA_chymotrypsin"/>
</dbReference>
<name>A0A0N1PIX2_PAPMA</name>